<dbReference type="AlphaFoldDB" id="A0A4S8IZR0"/>
<evidence type="ECO:0000313" key="1">
    <source>
        <dbReference type="EMBL" id="THU54453.1"/>
    </source>
</evidence>
<keyword evidence="2" id="KW-1185">Reference proteome</keyword>
<protein>
    <submittedName>
        <fullName evidence="1">Uncharacterized protein</fullName>
    </submittedName>
</protein>
<organism evidence="1 2">
    <name type="scientific">Musa balbisiana</name>
    <name type="common">Banana</name>
    <dbReference type="NCBI Taxonomy" id="52838"/>
    <lineage>
        <taxon>Eukaryota</taxon>
        <taxon>Viridiplantae</taxon>
        <taxon>Streptophyta</taxon>
        <taxon>Embryophyta</taxon>
        <taxon>Tracheophyta</taxon>
        <taxon>Spermatophyta</taxon>
        <taxon>Magnoliopsida</taxon>
        <taxon>Liliopsida</taxon>
        <taxon>Zingiberales</taxon>
        <taxon>Musaceae</taxon>
        <taxon>Musa</taxon>
    </lineage>
</organism>
<evidence type="ECO:0000313" key="2">
    <source>
        <dbReference type="Proteomes" id="UP000317650"/>
    </source>
</evidence>
<sequence>MAACLLPSSCRQAAYSGGMQGQCLRVLDSRAEAPRGSSTCGLFSRGVRRRRAATLAVAAPMGKTPP</sequence>
<proteinExistence type="predicted"/>
<reference evidence="1 2" key="1">
    <citation type="journal article" date="2019" name="Nat. Plants">
        <title>Genome sequencing of Musa balbisiana reveals subgenome evolution and function divergence in polyploid bananas.</title>
        <authorList>
            <person name="Yao X."/>
        </authorList>
    </citation>
    <scope>NUCLEOTIDE SEQUENCE [LARGE SCALE GENOMIC DNA]</scope>
    <source>
        <strain evidence="2">cv. DH-PKW</strain>
        <tissue evidence="1">Leaves</tissue>
    </source>
</reference>
<gene>
    <name evidence="1" type="ORF">C4D60_Mb10t25240</name>
</gene>
<dbReference type="Proteomes" id="UP000317650">
    <property type="component" value="Chromosome 10"/>
</dbReference>
<comment type="caution">
    <text evidence="1">The sequence shown here is derived from an EMBL/GenBank/DDBJ whole genome shotgun (WGS) entry which is preliminary data.</text>
</comment>
<name>A0A4S8IZR0_MUSBA</name>
<dbReference type="EMBL" id="PYDT01000008">
    <property type="protein sequence ID" value="THU54453.1"/>
    <property type="molecule type" value="Genomic_DNA"/>
</dbReference>
<accession>A0A4S8IZR0</accession>